<reference evidence="2 3" key="1">
    <citation type="submission" date="2019-06" db="EMBL/GenBank/DDBJ databases">
        <authorList>
            <person name="Palmer J.M."/>
        </authorList>
    </citation>
    <scope>NUCLEOTIDE SEQUENCE [LARGE SCALE GENOMIC DNA]</scope>
    <source>
        <strain evidence="2 3">TWF106</strain>
    </source>
</reference>
<feature type="domain" description="BTB" evidence="1">
    <location>
        <begin position="12"/>
        <end position="82"/>
    </location>
</feature>
<protein>
    <recommendedName>
        <fullName evidence="1">BTB domain-containing protein</fullName>
    </recommendedName>
</protein>
<dbReference type="Gene3D" id="3.30.710.10">
    <property type="entry name" value="Potassium Channel Kv1.1, Chain A"/>
    <property type="match status" value="1"/>
</dbReference>
<dbReference type="Pfam" id="PF00651">
    <property type="entry name" value="BTB"/>
    <property type="match status" value="1"/>
</dbReference>
<organism evidence="2 3">
    <name type="scientific">Orbilia oligospora</name>
    <name type="common">Nematode-trapping fungus</name>
    <name type="synonym">Arthrobotrys oligospora</name>
    <dbReference type="NCBI Taxonomy" id="2813651"/>
    <lineage>
        <taxon>Eukaryota</taxon>
        <taxon>Fungi</taxon>
        <taxon>Dikarya</taxon>
        <taxon>Ascomycota</taxon>
        <taxon>Pezizomycotina</taxon>
        <taxon>Orbiliomycetes</taxon>
        <taxon>Orbiliales</taxon>
        <taxon>Orbiliaceae</taxon>
        <taxon>Orbilia</taxon>
    </lineage>
</organism>
<evidence type="ECO:0000313" key="3">
    <source>
        <dbReference type="Proteomes" id="UP000472727"/>
    </source>
</evidence>
<dbReference type="InterPro" id="IPR011333">
    <property type="entry name" value="SKP1/BTB/POZ_sf"/>
</dbReference>
<gene>
    <name evidence="2" type="ORF">TWF106_007406</name>
</gene>
<proteinExistence type="predicted"/>
<dbReference type="InterPro" id="IPR000210">
    <property type="entry name" value="BTB/POZ_dom"/>
</dbReference>
<dbReference type="SUPFAM" id="SSF54695">
    <property type="entry name" value="POZ domain"/>
    <property type="match status" value="1"/>
</dbReference>
<dbReference type="Proteomes" id="UP000472727">
    <property type="component" value="Unassembled WGS sequence"/>
</dbReference>
<accession>A0A7C8QWW5</accession>
<dbReference type="PROSITE" id="PS50097">
    <property type="entry name" value="BTB"/>
    <property type="match status" value="1"/>
</dbReference>
<sequence>MSPRLLNNHDYADIIATVGKGDAKQYYLHQTIVRPNSTYFTEACKKPADQAGFKYLTLPNVQTFSFDIAIRWIYGDKDIIKNKNQVIEKFYSVLNTAKMLCLEYLRVAVQKVNLADKAIVAKKLKAAGDVEGFWDVI</sequence>
<evidence type="ECO:0000313" key="2">
    <source>
        <dbReference type="EMBL" id="KAF3228374.1"/>
    </source>
</evidence>
<name>A0A7C8QWW5_ORBOL</name>
<dbReference type="EMBL" id="WIWS01000004">
    <property type="protein sequence ID" value="KAF3228374.1"/>
    <property type="molecule type" value="Genomic_DNA"/>
</dbReference>
<dbReference type="AlphaFoldDB" id="A0A7C8QWW5"/>
<evidence type="ECO:0000259" key="1">
    <source>
        <dbReference type="PROSITE" id="PS50097"/>
    </source>
</evidence>
<comment type="caution">
    <text evidence="2">The sequence shown here is derived from an EMBL/GenBank/DDBJ whole genome shotgun (WGS) entry which is preliminary data.</text>
</comment>